<dbReference type="InterPro" id="IPR003741">
    <property type="entry name" value="LUD_dom"/>
</dbReference>
<gene>
    <name evidence="2" type="ORF">APZ18_04325</name>
</gene>
<keyword evidence="3" id="KW-1185">Reference proteome</keyword>
<dbReference type="InterPro" id="IPR009501">
    <property type="entry name" value="UCP020269"/>
</dbReference>
<dbReference type="EMBL" id="LLKB01000001">
    <property type="protein sequence ID" value="KQC86420.1"/>
    <property type="molecule type" value="Genomic_DNA"/>
</dbReference>
<name>A0AAW3JVC8_9FIRM</name>
<reference evidence="2 3" key="1">
    <citation type="submission" date="2015-10" db="EMBL/GenBank/DDBJ databases">
        <title>Butyribacter intestini gen. nov., sp. nov., a butyric acid-producing bacterium of the family Lachnospiraceae isolated from the human faeces.</title>
        <authorList>
            <person name="Zou Y."/>
            <person name="Xue W."/>
            <person name="Luo G."/>
            <person name="Lv M."/>
        </authorList>
    </citation>
    <scope>NUCLEOTIDE SEQUENCE [LARGE SCALE GENOMIC DNA]</scope>
    <source>
        <strain evidence="2 3">TF01-11</strain>
    </source>
</reference>
<evidence type="ECO:0000313" key="2">
    <source>
        <dbReference type="EMBL" id="KQC86420.1"/>
    </source>
</evidence>
<dbReference type="AlphaFoldDB" id="A0AAW3JVC8"/>
<sequence>MDDLEIELTPKQENYQNLAETIINKFNTRGIEGYYCIDREEANAKAKRFLTPDSTISWGGSMTLSEIGLIDDLKESDDYIIYDRADAKTPEEKRELFGKIVTSDYYFMSSNAVTMDGELVNIDGTGNRVACLCHGPENVILIVGMNKVVKNVEEAISRVRNIAAPPNAVRLSKNTPCSKIGRCADCQSDDCICCQTVITRRSAIPGRIKVILVGEELGY</sequence>
<dbReference type="PIRSF" id="PIRSF020269">
    <property type="entry name" value="DUF1121"/>
    <property type="match status" value="1"/>
</dbReference>
<organism evidence="2 3">
    <name type="scientific">Butyribacter intestini</name>
    <dbReference type="NCBI Taxonomy" id="1703332"/>
    <lineage>
        <taxon>Bacteria</taxon>
        <taxon>Bacillati</taxon>
        <taxon>Bacillota</taxon>
        <taxon>Clostridia</taxon>
        <taxon>Lachnospirales</taxon>
        <taxon>Lachnospiraceae</taxon>
        <taxon>Butyribacter</taxon>
    </lineage>
</organism>
<evidence type="ECO:0000259" key="1">
    <source>
        <dbReference type="Pfam" id="PF02589"/>
    </source>
</evidence>
<evidence type="ECO:0000313" key="3">
    <source>
        <dbReference type="Proteomes" id="UP000050833"/>
    </source>
</evidence>
<accession>A0AAW3JVC8</accession>
<dbReference type="RefSeq" id="WP_055941910.1">
    <property type="nucleotide sequence ID" value="NZ_DBGDCA010000439.1"/>
</dbReference>
<dbReference type="PANTHER" id="PTHR36179">
    <property type="entry name" value="LUD_DOM DOMAIN-CONTAINING PROTEIN"/>
    <property type="match status" value="1"/>
</dbReference>
<proteinExistence type="predicted"/>
<dbReference type="PANTHER" id="PTHR36179:SF2">
    <property type="entry name" value="LUD DOMAIN-CONTAINING PROTEIN"/>
    <property type="match status" value="1"/>
</dbReference>
<protein>
    <recommendedName>
        <fullName evidence="1">LUD domain-containing protein</fullName>
    </recommendedName>
</protein>
<dbReference type="Proteomes" id="UP000050833">
    <property type="component" value="Unassembled WGS sequence"/>
</dbReference>
<feature type="domain" description="LUD" evidence="1">
    <location>
        <begin position="20"/>
        <end position="213"/>
    </location>
</feature>
<comment type="caution">
    <text evidence="2">The sequence shown here is derived from an EMBL/GenBank/DDBJ whole genome shotgun (WGS) entry which is preliminary data.</text>
</comment>
<dbReference type="Pfam" id="PF02589">
    <property type="entry name" value="LUD_dom"/>
    <property type="match status" value="1"/>
</dbReference>